<comment type="caution">
    <text evidence="1">The sequence shown here is derived from an EMBL/GenBank/DDBJ whole genome shotgun (WGS) entry which is preliminary data.</text>
</comment>
<keyword evidence="2" id="KW-1185">Reference proteome</keyword>
<organism evidence="1 2">
    <name type="scientific">Shewanella electrodiphila</name>
    <dbReference type="NCBI Taxonomy" id="934143"/>
    <lineage>
        <taxon>Bacteria</taxon>
        <taxon>Pseudomonadati</taxon>
        <taxon>Pseudomonadota</taxon>
        <taxon>Gammaproteobacteria</taxon>
        <taxon>Alteromonadales</taxon>
        <taxon>Shewanellaceae</taxon>
        <taxon>Shewanella</taxon>
    </lineage>
</organism>
<accession>A0ABT0KQ82</accession>
<gene>
    <name evidence="1" type="ORF">L2737_11865</name>
</gene>
<proteinExistence type="predicted"/>
<reference evidence="1 2" key="1">
    <citation type="submission" date="2022-01" db="EMBL/GenBank/DDBJ databases">
        <title>Whole genome-based taxonomy of the Shewanellaceae.</title>
        <authorList>
            <person name="Martin-Rodriguez A.J."/>
        </authorList>
    </citation>
    <scope>NUCLEOTIDE SEQUENCE [LARGE SCALE GENOMIC DNA]</scope>
    <source>
        <strain evidence="1 2">DSM 24955</strain>
    </source>
</reference>
<dbReference type="InterPro" id="IPR010836">
    <property type="entry name" value="SapC"/>
</dbReference>
<protein>
    <submittedName>
        <fullName evidence="1">SapC family protein</fullName>
    </submittedName>
</protein>
<dbReference type="Pfam" id="PF07277">
    <property type="entry name" value="SapC"/>
    <property type="match status" value="1"/>
</dbReference>
<dbReference type="RefSeq" id="WP_248955836.1">
    <property type="nucleotide sequence ID" value="NZ_JAKIKU010000005.1"/>
</dbReference>
<sequence>MKNVIVDSNTHKNTKVLVGHGQDFGENIHFVPVIADELRSLILEYPCCLLKNNQTGQFGLHALLGFESGENLFLADANWRSHYIPLHIRRQPFMVARKDHSSEPMSETNTVLTIDMNNRRVVDGNTSADSQDLFTSDGKPTEYLTSMNRMVFELAQGIVRTESFIQSLVDNELVEAIQLGISMNKRHSADKEQENINFDGLYVINEKALANLSADLLQEYHRKGYLQACHLMMASMGQIQSLIRLRNQSS</sequence>
<name>A0ABT0KQ82_9GAMM</name>
<dbReference type="EMBL" id="JAKIKU010000005">
    <property type="protein sequence ID" value="MCL1046022.1"/>
    <property type="molecule type" value="Genomic_DNA"/>
</dbReference>
<evidence type="ECO:0000313" key="2">
    <source>
        <dbReference type="Proteomes" id="UP001202134"/>
    </source>
</evidence>
<dbReference type="Proteomes" id="UP001202134">
    <property type="component" value="Unassembled WGS sequence"/>
</dbReference>
<evidence type="ECO:0000313" key="1">
    <source>
        <dbReference type="EMBL" id="MCL1046022.1"/>
    </source>
</evidence>